<feature type="signal peptide" evidence="1">
    <location>
        <begin position="1"/>
        <end position="23"/>
    </location>
</feature>
<accession>A0A3R9FMC4</accession>
<dbReference type="EMBL" id="RSFA01000034">
    <property type="protein sequence ID" value="RSD31321.1"/>
    <property type="molecule type" value="Genomic_DNA"/>
</dbReference>
<dbReference type="SUPFAM" id="SSF101874">
    <property type="entry name" value="YceI-like"/>
    <property type="match status" value="1"/>
</dbReference>
<sequence>MKRKVFATGLAALVMALPFGASAADYVIDAKGAHASINFKVSHLGYSFIKGRFNKFEGGFSYDPKNIAASKISVTVDTKSLDSNHAERDKHIRSGDFIDASKFSKATFNSTSIVDKGNGALEVNGELSLHGVTKPITIDAKFIGEGADPWGGERAGFDGTVRLELADFKIPVMGSSSYVDMELHVEGIKK</sequence>
<reference evidence="3 4" key="1">
    <citation type="submission" date="2018-12" db="EMBL/GenBank/DDBJ databases">
        <title>Genomic taxonomy of the Vibrionaceae family.</title>
        <authorList>
            <person name="Gomez-Gil B."/>
            <person name="Enciso-Ibarra K."/>
        </authorList>
    </citation>
    <scope>NUCLEOTIDE SEQUENCE [LARGE SCALE GENOMIC DNA]</scope>
    <source>
        <strain evidence="3 4">CAIM 594</strain>
    </source>
</reference>
<dbReference type="Proteomes" id="UP000269041">
    <property type="component" value="Unassembled WGS sequence"/>
</dbReference>
<gene>
    <name evidence="3" type="ORF">EJA03_09245</name>
</gene>
<dbReference type="SMART" id="SM00867">
    <property type="entry name" value="YceI"/>
    <property type="match status" value="1"/>
</dbReference>
<dbReference type="AlphaFoldDB" id="A0A3R9FMC4"/>
<feature type="domain" description="Lipid/polyisoprenoid-binding YceI-like" evidence="2">
    <location>
        <begin position="25"/>
        <end position="188"/>
    </location>
</feature>
<keyword evidence="4" id="KW-1185">Reference proteome</keyword>
<evidence type="ECO:0000313" key="4">
    <source>
        <dbReference type="Proteomes" id="UP000269041"/>
    </source>
</evidence>
<evidence type="ECO:0000313" key="3">
    <source>
        <dbReference type="EMBL" id="RSD31321.1"/>
    </source>
</evidence>
<dbReference type="RefSeq" id="WP_125320954.1">
    <property type="nucleotide sequence ID" value="NZ_AP024890.1"/>
</dbReference>
<keyword evidence="1" id="KW-0732">Signal</keyword>
<dbReference type="PANTHER" id="PTHR34406:SF1">
    <property type="entry name" value="PROTEIN YCEI"/>
    <property type="match status" value="1"/>
</dbReference>
<dbReference type="Gene3D" id="2.40.128.110">
    <property type="entry name" value="Lipid/polyisoprenoid-binding, YceI-like"/>
    <property type="match status" value="1"/>
</dbReference>
<comment type="caution">
    <text evidence="3">The sequence shown here is derived from an EMBL/GenBank/DDBJ whole genome shotgun (WGS) entry which is preliminary data.</text>
</comment>
<dbReference type="OrthoDB" id="9811006at2"/>
<dbReference type="InterPro" id="IPR007372">
    <property type="entry name" value="Lipid/polyisoprenoid-bd_YceI"/>
</dbReference>
<evidence type="ECO:0000256" key="1">
    <source>
        <dbReference type="SAM" id="SignalP"/>
    </source>
</evidence>
<feature type="chain" id="PRO_5018624403" evidence="1">
    <location>
        <begin position="24"/>
        <end position="190"/>
    </location>
</feature>
<dbReference type="PANTHER" id="PTHR34406">
    <property type="entry name" value="PROTEIN YCEI"/>
    <property type="match status" value="1"/>
</dbReference>
<proteinExistence type="predicted"/>
<name>A0A3R9FMC4_9VIBR</name>
<dbReference type="InterPro" id="IPR036761">
    <property type="entry name" value="TTHA0802/YceI-like_sf"/>
</dbReference>
<protein>
    <submittedName>
        <fullName evidence="3">YceI family protein</fullName>
    </submittedName>
</protein>
<dbReference type="Pfam" id="PF04264">
    <property type="entry name" value="YceI"/>
    <property type="match status" value="1"/>
</dbReference>
<organism evidence="3 4">
    <name type="scientific">Vibrio pectenicida</name>
    <dbReference type="NCBI Taxonomy" id="62763"/>
    <lineage>
        <taxon>Bacteria</taxon>
        <taxon>Pseudomonadati</taxon>
        <taxon>Pseudomonadota</taxon>
        <taxon>Gammaproteobacteria</taxon>
        <taxon>Vibrionales</taxon>
        <taxon>Vibrionaceae</taxon>
        <taxon>Vibrio</taxon>
    </lineage>
</organism>
<evidence type="ECO:0000259" key="2">
    <source>
        <dbReference type="SMART" id="SM00867"/>
    </source>
</evidence>
<dbReference type="NCBIfam" id="NF002994">
    <property type="entry name" value="PRK03757.1"/>
    <property type="match status" value="1"/>
</dbReference>